<keyword evidence="7" id="KW-1185">Reference proteome</keyword>
<dbReference type="PIRSF" id="PIRSF001221">
    <property type="entry name" value="Amidase_fungi"/>
    <property type="match status" value="1"/>
</dbReference>
<dbReference type="RefSeq" id="XP_043040224.1">
    <property type="nucleotide sequence ID" value="XM_043186096.1"/>
</dbReference>
<dbReference type="InterPro" id="IPR023631">
    <property type="entry name" value="Amidase_dom"/>
</dbReference>
<dbReference type="PANTHER" id="PTHR46072:SF10">
    <property type="entry name" value="ACETAMIDASE"/>
    <property type="match status" value="1"/>
</dbReference>
<reference evidence="6" key="1">
    <citation type="submission" date="2020-11" db="EMBL/GenBank/DDBJ databases">
        <title>Adaptations for nitrogen fixation in a non-lichenized fungal sporocarp promotes dispersal by wood-feeding termites.</title>
        <authorList>
            <consortium name="DOE Joint Genome Institute"/>
            <person name="Koch R.A."/>
            <person name="Yoon G."/>
            <person name="Arayal U."/>
            <person name="Lail K."/>
            <person name="Amirebrahimi M."/>
            <person name="Labutti K."/>
            <person name="Lipzen A."/>
            <person name="Riley R."/>
            <person name="Barry K."/>
            <person name="Henrissat B."/>
            <person name="Grigoriev I.V."/>
            <person name="Herr J.R."/>
            <person name="Aime M.C."/>
        </authorList>
    </citation>
    <scope>NUCLEOTIDE SEQUENCE</scope>
    <source>
        <strain evidence="6">MCA 3950</strain>
    </source>
</reference>
<feature type="active site" description="Charge relay system" evidence="3">
    <location>
        <position position="121"/>
    </location>
</feature>
<feature type="binding site" evidence="4">
    <location>
        <position position="196"/>
    </location>
    <ligand>
        <name>substrate</name>
    </ligand>
</feature>
<organism evidence="6 7">
    <name type="scientific">Guyanagaster necrorhizus</name>
    <dbReference type="NCBI Taxonomy" id="856835"/>
    <lineage>
        <taxon>Eukaryota</taxon>
        <taxon>Fungi</taxon>
        <taxon>Dikarya</taxon>
        <taxon>Basidiomycota</taxon>
        <taxon>Agaricomycotina</taxon>
        <taxon>Agaricomycetes</taxon>
        <taxon>Agaricomycetidae</taxon>
        <taxon>Agaricales</taxon>
        <taxon>Marasmiineae</taxon>
        <taxon>Physalacriaceae</taxon>
        <taxon>Guyanagaster</taxon>
    </lineage>
</organism>
<feature type="active site" description="Acyl-ester intermediate" evidence="3">
    <location>
        <position position="220"/>
    </location>
</feature>
<feature type="domain" description="Amidase" evidence="5">
    <location>
        <begin position="59"/>
        <end position="548"/>
    </location>
</feature>
<dbReference type="GeneID" id="66108393"/>
<evidence type="ECO:0000259" key="5">
    <source>
        <dbReference type="Pfam" id="PF01425"/>
    </source>
</evidence>
<protein>
    <submittedName>
        <fullName evidence="6">Amidase signature enzyme</fullName>
    </submittedName>
</protein>
<dbReference type="InterPro" id="IPR036928">
    <property type="entry name" value="AS_sf"/>
</dbReference>
<gene>
    <name evidence="6" type="ORF">BT62DRAFT_931293</name>
</gene>
<evidence type="ECO:0000313" key="6">
    <source>
        <dbReference type="EMBL" id="KAG7446724.1"/>
    </source>
</evidence>
<evidence type="ECO:0000313" key="7">
    <source>
        <dbReference type="Proteomes" id="UP000812287"/>
    </source>
</evidence>
<dbReference type="EMBL" id="MU250533">
    <property type="protein sequence ID" value="KAG7446724.1"/>
    <property type="molecule type" value="Genomic_DNA"/>
</dbReference>
<dbReference type="Proteomes" id="UP000812287">
    <property type="component" value="Unassembled WGS sequence"/>
</dbReference>
<dbReference type="PANTHER" id="PTHR46072">
    <property type="entry name" value="AMIDASE-RELATED-RELATED"/>
    <property type="match status" value="1"/>
</dbReference>
<feature type="binding site" evidence="4">
    <location>
        <begin position="217"/>
        <end position="220"/>
    </location>
    <ligand>
        <name>substrate</name>
    </ligand>
</feature>
<comment type="caution">
    <text evidence="6">The sequence shown here is derived from an EMBL/GenBank/DDBJ whole genome shotgun (WGS) entry which is preliminary data.</text>
</comment>
<dbReference type="Gene3D" id="3.90.1300.10">
    <property type="entry name" value="Amidase signature (AS) domain"/>
    <property type="match status" value="1"/>
</dbReference>
<sequence>MRTLHRACAWKRDDRQRKIDALPVTYNDPLTPAEEKIHALPLASLVTQCRSGVLNPADVMQAYAKKMLVAQKESNCITDIMVNHALDSSSLAHYGPGADSDSRASDFLRSRPLLGVPVSVKDSFDIEDHDTTIGLARFSDRPAKSSASIVRLLRDAGALIHVKTTVPTALFSMETESDLFGRTTNPYKATHGVGASTGGGGALVAWGGSMVEVGSDVAGSVRMPAHTCGIWSMKGSVGRFPVLGNMSPMTGLEAVPILTGPLANSLDNLEEFYKRVIDMEPWTYDHTCVPLQWRPLDFLEEGRKLKWGVIWTDNTIPPTPACKRALSTVVGALKADGHEVVDFSPPIEEVLSIGYQIVFADGGRQIRNVLLPGETLNAALVSVLKHVSRSRFVRTVRRLWSFIARKTELEFPDNLKEQTIVEERQLIVQRDELRQQWHEKWKNEGLDFVLTVTLPFPALENGDGEKASLMSASYTFLFNMLDYSAGVLPVTNVRKDLDSLPVDFESTLMYQSLSAPARQAWSTYNAEKMDGLPLSVQVVGRRFEEEKVFAGMRVIEAALKKQKVLFVGKKDAV</sequence>
<name>A0A9P7VTM2_9AGAR</name>
<evidence type="ECO:0000256" key="2">
    <source>
        <dbReference type="ARBA" id="ARBA00022801"/>
    </source>
</evidence>
<dbReference type="SUPFAM" id="SSF75304">
    <property type="entry name" value="Amidase signature (AS) enzymes"/>
    <property type="match status" value="1"/>
</dbReference>
<evidence type="ECO:0000256" key="1">
    <source>
        <dbReference type="ARBA" id="ARBA00009199"/>
    </source>
</evidence>
<evidence type="ECO:0000256" key="4">
    <source>
        <dbReference type="PIRSR" id="PIRSR001221-2"/>
    </source>
</evidence>
<dbReference type="Pfam" id="PF01425">
    <property type="entry name" value="Amidase"/>
    <property type="match status" value="1"/>
</dbReference>
<comment type="similarity">
    <text evidence="1">Belongs to the amidase family.</text>
</comment>
<proteinExistence type="inferred from homology"/>
<accession>A0A9P7VTM2</accession>
<dbReference type="AlphaFoldDB" id="A0A9P7VTM2"/>
<feature type="active site" description="Charge relay system" evidence="3">
    <location>
        <position position="196"/>
    </location>
</feature>
<dbReference type="GO" id="GO:0016787">
    <property type="term" value="F:hydrolase activity"/>
    <property type="evidence" value="ECO:0007669"/>
    <property type="project" value="UniProtKB-KW"/>
</dbReference>
<dbReference type="OrthoDB" id="6428749at2759"/>
<feature type="binding site" evidence="4">
    <location>
        <position position="170"/>
    </location>
    <ligand>
        <name>substrate</name>
    </ligand>
</feature>
<keyword evidence="2" id="KW-0378">Hydrolase</keyword>
<evidence type="ECO:0000256" key="3">
    <source>
        <dbReference type="PIRSR" id="PIRSR001221-1"/>
    </source>
</evidence>